<evidence type="ECO:0000313" key="2">
    <source>
        <dbReference type="EMBL" id="NLR89626.1"/>
    </source>
</evidence>
<reference evidence="2 3" key="1">
    <citation type="submission" date="2020-04" db="EMBL/GenBank/DDBJ databases">
        <title>Flammeovirga sp. SR4, a novel species isolated from seawater.</title>
        <authorList>
            <person name="Wang X."/>
        </authorList>
    </citation>
    <scope>NUCLEOTIDE SEQUENCE [LARGE SCALE GENOMIC DNA]</scope>
    <source>
        <strain evidence="2 3">SR4</strain>
    </source>
</reference>
<proteinExistence type="predicted"/>
<feature type="domain" description="Secretion system C-terminal sorting" evidence="1">
    <location>
        <begin position="723"/>
        <end position="792"/>
    </location>
</feature>
<dbReference type="NCBIfam" id="TIGR04183">
    <property type="entry name" value="Por_Secre_tail"/>
    <property type="match status" value="1"/>
</dbReference>
<sequence>MNKIKLLLVCLFMSHLSYSQWDKIELPNNADVHHLAYDCDGVLWAGTTKSLYHQENGEWVKNDFDFSDDGVDGIICTGDYLFVGTGNDIYRKPMDGDSWTQMGRVFLGGHINGFFLLENGTLVAYTDELIFTTSDFGANWDQLENIGSRETLTGVSFIDNTIYGGTASGLYKYNPDAENEEDKWKIELGVEVVSMINASGNLIVNSTSGTRHSLGFAWSLAQGESDAIVEHIVEKDYKLYGITDEGKFIYSGTTAVNWETPETIGVENINTIFYTDQLVFGTEEGVVKASDEEFLNTGFNDLEINGSFELKGKYYISTDNGYYEYDNNELNYYEDFPMYYLTNSLTVGEYEVLWNEYNVYIQKDGEDTWNEIYKSEGNRSGINSATDFNNKLFVSNGSSIIKTELDEINWLNASTGIGGSDLIVTSTKDKLVSSTSFYINTSDNEGVEWESQYHLYAFYRFEGIHKNSDRNYLQASINAGGYFKYLSDDDSLKALQDSVYSTRSIVLYADEDLVIQNGIGVKVAKTGDELDFVLRNKGLGKLVDGEVEFPKVEQVDKVDDHFVIYTDEGFFVRSEDELLAEVPAIQNVVALRDSADINEDMVIEIEFDSEGTDAIIYDFTLSSITDNDPDCWCNAQMINGNEYTLSNEWLLNVFNIGSFEYLYDEDLDKGLKSLRLLNNDDYDTSVRSDRLTVTYRNSNEGEDGDNEENPTAIDLEQQLLSSYPNPVQDLLSLNFKQKGIYQVSIFDAFGKKVDSFTSAKQSESIDMSSFTPGMYIIKVIDNEQNKFIQKVIKQ</sequence>
<dbReference type="EMBL" id="JABAIL010000001">
    <property type="protein sequence ID" value="NLR89626.1"/>
    <property type="molecule type" value="Genomic_DNA"/>
</dbReference>
<evidence type="ECO:0000259" key="1">
    <source>
        <dbReference type="Pfam" id="PF18962"/>
    </source>
</evidence>
<gene>
    <name evidence="2" type="ORF">HGP29_00330</name>
</gene>
<comment type="caution">
    <text evidence="2">The sequence shown here is derived from an EMBL/GenBank/DDBJ whole genome shotgun (WGS) entry which is preliminary data.</text>
</comment>
<dbReference type="SUPFAM" id="SSF110296">
    <property type="entry name" value="Oligoxyloglucan reducing end-specific cellobiohydrolase"/>
    <property type="match status" value="1"/>
</dbReference>
<dbReference type="AlphaFoldDB" id="A0A7X8XTR7"/>
<dbReference type="InterPro" id="IPR026444">
    <property type="entry name" value="Secre_tail"/>
</dbReference>
<keyword evidence="3" id="KW-1185">Reference proteome</keyword>
<dbReference type="Proteomes" id="UP000585050">
    <property type="component" value="Unassembled WGS sequence"/>
</dbReference>
<organism evidence="2 3">
    <name type="scientific">Flammeovirga agarivorans</name>
    <dbReference type="NCBI Taxonomy" id="2726742"/>
    <lineage>
        <taxon>Bacteria</taxon>
        <taxon>Pseudomonadati</taxon>
        <taxon>Bacteroidota</taxon>
        <taxon>Cytophagia</taxon>
        <taxon>Cytophagales</taxon>
        <taxon>Flammeovirgaceae</taxon>
        <taxon>Flammeovirga</taxon>
    </lineage>
</organism>
<name>A0A7X8XTR7_9BACT</name>
<evidence type="ECO:0000313" key="3">
    <source>
        <dbReference type="Proteomes" id="UP000585050"/>
    </source>
</evidence>
<dbReference type="Pfam" id="PF18962">
    <property type="entry name" value="Por_Secre_tail"/>
    <property type="match status" value="1"/>
</dbReference>
<protein>
    <submittedName>
        <fullName evidence="2">T9SS type A sorting domain-containing protein</fullName>
    </submittedName>
</protein>
<dbReference type="RefSeq" id="WP_168880320.1">
    <property type="nucleotide sequence ID" value="NZ_JABAIL010000001.1"/>
</dbReference>
<accession>A0A7X8XTR7</accession>